<keyword evidence="1" id="KW-0812">Transmembrane</keyword>
<keyword evidence="1" id="KW-0472">Membrane</keyword>
<sequence>MFPVKLTMNRLFAQKMTIRPGFGKPGLSSLKSHSLINFNSFKKPVGIINRAFTTPSHISYNRPHLAPSQQHLLWNVPLLKPKIQTRGAAAWKVITNIKELNKMLKKRKGGTFRRRLLLVFCIYMIANFLFNVMFFFLSIGYLKTLQDIPSNFSVWVKFNIREGLIKEEINKNERAANKEYLKALKNVANDNKVDSYDEDSPYFTILPFSKLDQYAEKKDYHYISGYVDLLFRYALTKIDDDVETSYYLNQALLIVERYSTPQYAIGDYNLKNNVYRTLAQILQNSDDFSASNRESYNQVEGLLKSSLELIGKNEGIEFQDNEIGILPDQFTIESENLLSSLLDLSWFYTDTKTDINKSLSILLSILRSLKYESSQLRIKQEREGSLSNDKRLKRLRFELIPLIKSNVGEILWFKGSKDEAVSWCREAAYESMLVSKDNYDAAKISKNSFKILAKMYSKMGDEESKRLCLDKLREIEIPIVGLADGRRQTLRDVVLRYYFGTFGKILFP</sequence>
<organism evidence="2 3">
    <name type="scientific">Komagataella pastoris</name>
    <name type="common">Yeast</name>
    <name type="synonym">Pichia pastoris</name>
    <dbReference type="NCBI Taxonomy" id="4922"/>
    <lineage>
        <taxon>Eukaryota</taxon>
        <taxon>Fungi</taxon>
        <taxon>Dikarya</taxon>
        <taxon>Ascomycota</taxon>
        <taxon>Saccharomycotina</taxon>
        <taxon>Pichiomycetes</taxon>
        <taxon>Pichiales</taxon>
        <taxon>Pichiaceae</taxon>
        <taxon>Komagataella</taxon>
    </lineage>
</organism>
<protein>
    <submittedName>
        <fullName evidence="2">BA75_03826T0</fullName>
    </submittedName>
</protein>
<reference evidence="2 3" key="1">
    <citation type="submission" date="2016-02" db="EMBL/GenBank/DDBJ databases">
        <title>Comparative genomic and transcriptomic foundation for Pichia pastoris.</title>
        <authorList>
            <person name="Love K.R."/>
            <person name="Shah K.A."/>
            <person name="Whittaker C.A."/>
            <person name="Wu J."/>
            <person name="Bartlett M.C."/>
            <person name="Ma D."/>
            <person name="Leeson R.L."/>
            <person name="Priest M."/>
            <person name="Young S.K."/>
            <person name="Love J.C."/>
        </authorList>
    </citation>
    <scope>NUCLEOTIDE SEQUENCE [LARGE SCALE GENOMIC DNA]</scope>
    <source>
        <strain evidence="2 3">ATCC 28485</strain>
    </source>
</reference>
<feature type="transmembrane region" description="Helical" evidence="1">
    <location>
        <begin position="116"/>
        <end position="142"/>
    </location>
</feature>
<evidence type="ECO:0000256" key="1">
    <source>
        <dbReference type="SAM" id="Phobius"/>
    </source>
</evidence>
<evidence type="ECO:0000313" key="3">
    <source>
        <dbReference type="Proteomes" id="UP000094565"/>
    </source>
</evidence>
<keyword evidence="3" id="KW-1185">Reference proteome</keyword>
<keyword evidence="1" id="KW-1133">Transmembrane helix</keyword>
<name>A0A1B2JEL7_PICPA</name>
<dbReference type="EMBL" id="CP014586">
    <property type="protein sequence ID" value="ANZ76490.1"/>
    <property type="molecule type" value="Genomic_DNA"/>
</dbReference>
<dbReference type="OrthoDB" id="4095312at2759"/>
<accession>A0A1B2JEL7</accession>
<gene>
    <name evidence="2" type="ORF">ATY40_BA7503826</name>
</gene>
<evidence type="ECO:0000313" key="2">
    <source>
        <dbReference type="EMBL" id="ANZ76490.1"/>
    </source>
</evidence>
<dbReference type="AlphaFoldDB" id="A0A1B2JEL7"/>
<dbReference type="Proteomes" id="UP000094565">
    <property type="component" value="Chromosome 3"/>
</dbReference>
<proteinExistence type="predicted"/>